<evidence type="ECO:0000256" key="4">
    <source>
        <dbReference type="ARBA" id="ARBA00022840"/>
    </source>
</evidence>
<gene>
    <name evidence="6 8" type="primary">tilS</name>
    <name evidence="8" type="ordered locus">SNE_A07350</name>
</gene>
<dbReference type="PANTHER" id="PTHR43033:SF1">
    <property type="entry name" value="TRNA(ILE)-LYSIDINE SYNTHASE-RELATED"/>
    <property type="match status" value="1"/>
</dbReference>
<dbReference type="PANTHER" id="PTHR43033">
    <property type="entry name" value="TRNA(ILE)-LYSIDINE SYNTHASE-RELATED"/>
    <property type="match status" value="1"/>
</dbReference>
<evidence type="ECO:0000256" key="3">
    <source>
        <dbReference type="ARBA" id="ARBA00022741"/>
    </source>
</evidence>
<evidence type="ECO:0000256" key="1">
    <source>
        <dbReference type="ARBA" id="ARBA00022598"/>
    </source>
</evidence>
<dbReference type="InterPro" id="IPR014729">
    <property type="entry name" value="Rossmann-like_a/b/a_fold"/>
</dbReference>
<dbReference type="AlphaFoldDB" id="F8L794"/>
<dbReference type="HAMAP" id="MF_01161">
    <property type="entry name" value="tRNA_Ile_lys_synt"/>
    <property type="match status" value="1"/>
</dbReference>
<accession>F8L794</accession>
<dbReference type="HOGENOM" id="CLU_018869_0_2_0"/>
<evidence type="ECO:0000256" key="2">
    <source>
        <dbReference type="ARBA" id="ARBA00022694"/>
    </source>
</evidence>
<evidence type="ECO:0000313" key="8">
    <source>
        <dbReference type="EMBL" id="CCB88612.1"/>
    </source>
</evidence>
<keyword evidence="3 6" id="KW-0547">Nucleotide-binding</keyword>
<keyword evidence="4 6" id="KW-0067">ATP-binding</keyword>
<evidence type="ECO:0000256" key="5">
    <source>
        <dbReference type="ARBA" id="ARBA00048539"/>
    </source>
</evidence>
<evidence type="ECO:0000256" key="6">
    <source>
        <dbReference type="HAMAP-Rule" id="MF_01161"/>
    </source>
</evidence>
<keyword evidence="2 6" id="KW-0819">tRNA processing</keyword>
<dbReference type="EMBL" id="FR872582">
    <property type="protein sequence ID" value="CCB88612.1"/>
    <property type="molecule type" value="Genomic_DNA"/>
</dbReference>
<dbReference type="GO" id="GO:0032267">
    <property type="term" value="F:tRNA(Ile)-lysidine synthase activity"/>
    <property type="evidence" value="ECO:0007669"/>
    <property type="project" value="UniProtKB-EC"/>
</dbReference>
<comment type="similarity">
    <text evidence="6">Belongs to the tRNA(Ile)-lysidine synthase family.</text>
</comment>
<dbReference type="GO" id="GO:0005737">
    <property type="term" value="C:cytoplasm"/>
    <property type="evidence" value="ECO:0007669"/>
    <property type="project" value="UniProtKB-SubCell"/>
</dbReference>
<protein>
    <recommendedName>
        <fullName evidence="6">tRNA(Ile)-lysidine synthase</fullName>
        <ecNumber evidence="6">6.3.4.19</ecNumber>
    </recommendedName>
    <alternativeName>
        <fullName evidence="6">tRNA(Ile)-2-lysyl-cytidine synthase</fullName>
    </alternativeName>
    <alternativeName>
        <fullName evidence="6">tRNA(Ile)-lysidine synthetase</fullName>
    </alternativeName>
</protein>
<evidence type="ECO:0000313" key="9">
    <source>
        <dbReference type="Proteomes" id="UP000000496"/>
    </source>
</evidence>
<dbReference type="InterPro" id="IPR012094">
    <property type="entry name" value="tRNA_Ile_lys_synt"/>
</dbReference>
<name>F8L794_SIMNZ</name>
<dbReference type="KEGG" id="sng:SNE_A07350"/>
<keyword evidence="9" id="KW-1185">Reference proteome</keyword>
<dbReference type="GO" id="GO:0006400">
    <property type="term" value="P:tRNA modification"/>
    <property type="evidence" value="ECO:0007669"/>
    <property type="project" value="UniProtKB-UniRule"/>
</dbReference>
<evidence type="ECO:0000259" key="7">
    <source>
        <dbReference type="Pfam" id="PF01171"/>
    </source>
</evidence>
<comment type="domain">
    <text evidence="6">The N-terminal region contains the highly conserved SGGXDS motif, predicted to be a P-loop motif involved in ATP binding.</text>
</comment>
<dbReference type="SUPFAM" id="SSF52402">
    <property type="entry name" value="Adenine nucleotide alpha hydrolases-like"/>
    <property type="match status" value="1"/>
</dbReference>
<sequence>MEKPIKCVRDFLTLNLIPGKRLLLALSGGGDSLALLYLLIECQEKLDFELHIAHVDHAWREESEREAALLDRLAKHLKLPFHQKRLSPMIGSNLEDRYREKRYAYFQELQEKWGFQAVLLGHHADDQGETVLKRICEGARLGGLGGLKAKTERGNLTLWRPLLPMRKAELLIYLNRKKLEPFDDWTNFDLRYLRPRMRQKIFPELEKQFGKGIGRNFHRLGLLFQEISQYLDEKKEAIMQKLVQGPYGAYLEHPSKYPVLEMRYFLEEMARASHAHLSQDSCEILLRLIAINAPKAEVQAGPLTYILNKDYLFLLKNEIPPFDRSLWKEKGEPSNWKDFWKGSCLTTPSHCQMKLLDELTPILRKKMKKWYAKHQVPPFLHDKAPIFVIGSKIVGECLTGRSVSIT</sequence>
<dbReference type="InterPro" id="IPR011063">
    <property type="entry name" value="TilS/TtcA_N"/>
</dbReference>
<proteinExistence type="inferred from homology"/>
<comment type="subcellular location">
    <subcellularLocation>
        <location evidence="6">Cytoplasm</location>
    </subcellularLocation>
</comment>
<dbReference type="GO" id="GO:0005524">
    <property type="term" value="F:ATP binding"/>
    <property type="evidence" value="ECO:0007669"/>
    <property type="project" value="UniProtKB-UniRule"/>
</dbReference>
<dbReference type="eggNOG" id="COG0037">
    <property type="taxonomic scope" value="Bacteria"/>
</dbReference>
<dbReference type="RefSeq" id="WP_013943079.1">
    <property type="nucleotide sequence ID" value="NC_015713.1"/>
</dbReference>
<dbReference type="NCBIfam" id="TIGR02432">
    <property type="entry name" value="lysidine_TilS_N"/>
    <property type="match status" value="1"/>
</dbReference>
<comment type="function">
    <text evidence="6">Ligates lysine onto the cytidine present at position 34 of the AUA codon-specific tRNA(Ile) that contains the anticodon CAU, in an ATP-dependent manner. Cytidine is converted to lysidine, thus changing the amino acid specificity of the tRNA from methionine to isoleucine.</text>
</comment>
<reference evidence="8 9" key="1">
    <citation type="journal article" date="2011" name="Mol. Biol. Evol.">
        <title>Unity in variety--the pan-genome of the Chlamydiae.</title>
        <authorList>
            <person name="Collingro A."/>
            <person name="Tischler P."/>
            <person name="Weinmaier T."/>
            <person name="Penz T."/>
            <person name="Heinz E."/>
            <person name="Brunham R.C."/>
            <person name="Read T.D."/>
            <person name="Bavoil P.M."/>
            <person name="Sachse K."/>
            <person name="Kahane S."/>
            <person name="Friedman M.G."/>
            <person name="Rattei T."/>
            <person name="Myers G.S."/>
            <person name="Horn M."/>
        </authorList>
    </citation>
    <scope>NUCLEOTIDE SEQUENCE [LARGE SCALE GENOMIC DNA]</scope>
    <source>
        <strain evidence="9">ATCC VR-1471 / Z</strain>
    </source>
</reference>
<organism evidence="8 9">
    <name type="scientific">Simkania negevensis (strain ATCC VR-1471 / DSM 27360 / Z)</name>
    <dbReference type="NCBI Taxonomy" id="331113"/>
    <lineage>
        <taxon>Bacteria</taxon>
        <taxon>Pseudomonadati</taxon>
        <taxon>Chlamydiota</taxon>
        <taxon>Chlamydiia</taxon>
        <taxon>Parachlamydiales</taxon>
        <taxon>Simkaniaceae</taxon>
        <taxon>Simkania</taxon>
    </lineage>
</organism>
<dbReference type="Pfam" id="PF01171">
    <property type="entry name" value="ATP_bind_3"/>
    <property type="match status" value="1"/>
</dbReference>
<feature type="binding site" evidence="6">
    <location>
        <begin position="27"/>
        <end position="32"/>
    </location>
    <ligand>
        <name>ATP</name>
        <dbReference type="ChEBI" id="CHEBI:30616"/>
    </ligand>
</feature>
<dbReference type="Gene3D" id="3.40.50.620">
    <property type="entry name" value="HUPs"/>
    <property type="match status" value="1"/>
</dbReference>
<dbReference type="CDD" id="cd01992">
    <property type="entry name" value="TilS_N"/>
    <property type="match status" value="1"/>
</dbReference>
<feature type="domain" description="tRNA(Ile)-lysidine/2-thiocytidine synthase N-terminal" evidence="7">
    <location>
        <begin position="22"/>
        <end position="199"/>
    </location>
</feature>
<dbReference type="Proteomes" id="UP000000496">
    <property type="component" value="Chromosome gsn.131"/>
</dbReference>
<keyword evidence="1 6" id="KW-0436">Ligase</keyword>
<dbReference type="EC" id="6.3.4.19" evidence="6"/>
<comment type="catalytic activity">
    <reaction evidence="5 6">
        <text>cytidine(34) in tRNA(Ile2) + L-lysine + ATP = lysidine(34) in tRNA(Ile2) + AMP + diphosphate + H(+)</text>
        <dbReference type="Rhea" id="RHEA:43744"/>
        <dbReference type="Rhea" id="RHEA-COMP:10625"/>
        <dbReference type="Rhea" id="RHEA-COMP:10670"/>
        <dbReference type="ChEBI" id="CHEBI:15378"/>
        <dbReference type="ChEBI" id="CHEBI:30616"/>
        <dbReference type="ChEBI" id="CHEBI:32551"/>
        <dbReference type="ChEBI" id="CHEBI:33019"/>
        <dbReference type="ChEBI" id="CHEBI:82748"/>
        <dbReference type="ChEBI" id="CHEBI:83665"/>
        <dbReference type="ChEBI" id="CHEBI:456215"/>
        <dbReference type="EC" id="6.3.4.19"/>
    </reaction>
</comment>
<keyword evidence="6" id="KW-0963">Cytoplasm</keyword>
<dbReference type="OrthoDB" id="9807403at2"/>
<dbReference type="InterPro" id="IPR012795">
    <property type="entry name" value="tRNA_Ile_lys_synt_N"/>
</dbReference>
<dbReference type="STRING" id="331113.SNE_A07350"/>